<dbReference type="GO" id="GO:0070179">
    <property type="term" value="P:D-serine biosynthetic process"/>
    <property type="evidence" value="ECO:0007669"/>
    <property type="project" value="TreeGrafter"/>
</dbReference>
<dbReference type="InterPro" id="IPR000634">
    <property type="entry name" value="Ser/Thr_deHydtase_PyrdxlP-BS"/>
</dbReference>
<dbReference type="GO" id="GO:0030378">
    <property type="term" value="F:serine racemase activity"/>
    <property type="evidence" value="ECO:0007669"/>
    <property type="project" value="TreeGrafter"/>
</dbReference>
<organism evidence="10 11">
    <name type="scientific">Artemisia annua</name>
    <name type="common">Sweet wormwood</name>
    <dbReference type="NCBI Taxonomy" id="35608"/>
    <lineage>
        <taxon>Eukaryota</taxon>
        <taxon>Viridiplantae</taxon>
        <taxon>Streptophyta</taxon>
        <taxon>Embryophyta</taxon>
        <taxon>Tracheophyta</taxon>
        <taxon>Spermatophyta</taxon>
        <taxon>Magnoliopsida</taxon>
        <taxon>eudicotyledons</taxon>
        <taxon>Gunneridae</taxon>
        <taxon>Pentapetalae</taxon>
        <taxon>asterids</taxon>
        <taxon>campanulids</taxon>
        <taxon>Asterales</taxon>
        <taxon>Asteraceae</taxon>
        <taxon>Asteroideae</taxon>
        <taxon>Anthemideae</taxon>
        <taxon>Artemisiinae</taxon>
        <taxon>Artemisia</taxon>
    </lineage>
</organism>
<dbReference type="InterPro" id="IPR001926">
    <property type="entry name" value="TrpB-like_PALP"/>
</dbReference>
<dbReference type="Pfam" id="PF00291">
    <property type="entry name" value="PALP"/>
    <property type="match status" value="1"/>
</dbReference>
<evidence type="ECO:0000256" key="7">
    <source>
        <dbReference type="ARBA" id="ARBA00022898"/>
    </source>
</evidence>
<sequence length="268" mass="29363">MKKYAADIKSIINAHALIKPHIHKTTVMSSTSLNSMSHKTLFFKCECFQKSGAFKFRGASNAVFSLDEEQAGKGVVTHSSGNHAAALSLAAKMRGIPAYVVLPRNAPRCKVKNVKRYGGNIIFSDSNMLSREEITKKVLRDTGAVLVPSSNDARIISDSNMLSRDEITKKVLRDTGAVLVPSSNDARIIRPIVRDLVDDIITVDDKEIIDALWHCYKILKVAIEPSGAIGLAAVLSEKFKQNPIWKDSNNIGIVLSGGNVDTDVIWKF</sequence>
<keyword evidence="11" id="KW-1185">Reference proteome</keyword>
<dbReference type="InterPro" id="IPR036052">
    <property type="entry name" value="TrpB-like_PALP_sf"/>
</dbReference>
<keyword evidence="7" id="KW-0663">Pyridoxal phosphate</keyword>
<comment type="cofactor">
    <cofactor evidence="1">
        <name>Ca(2+)</name>
        <dbReference type="ChEBI" id="CHEBI:29108"/>
    </cofactor>
</comment>
<dbReference type="GO" id="GO:0000287">
    <property type="term" value="F:magnesium ion binding"/>
    <property type="evidence" value="ECO:0007669"/>
    <property type="project" value="TreeGrafter"/>
</dbReference>
<name>A0A2U1LA23_ARTAN</name>
<evidence type="ECO:0000256" key="1">
    <source>
        <dbReference type="ARBA" id="ARBA00001913"/>
    </source>
</evidence>
<comment type="similarity">
    <text evidence="5">Belongs to the serine/threonine dehydratase family.</text>
</comment>
<dbReference type="EMBL" id="PKPP01010560">
    <property type="protein sequence ID" value="PWA45860.1"/>
    <property type="molecule type" value="Genomic_DNA"/>
</dbReference>
<evidence type="ECO:0000313" key="10">
    <source>
        <dbReference type="EMBL" id="PWA45860.1"/>
    </source>
</evidence>
<accession>A0A2U1LA23</accession>
<evidence type="ECO:0000256" key="8">
    <source>
        <dbReference type="ARBA" id="ARBA00023239"/>
    </source>
</evidence>
<evidence type="ECO:0000256" key="2">
    <source>
        <dbReference type="ARBA" id="ARBA00001933"/>
    </source>
</evidence>
<keyword evidence="8" id="KW-0456">Lyase</keyword>
<dbReference type="Gene3D" id="3.40.50.1100">
    <property type="match status" value="3"/>
</dbReference>
<comment type="caution">
    <text evidence="10">The sequence shown here is derived from an EMBL/GenBank/DDBJ whole genome shotgun (WGS) entry which is preliminary data.</text>
</comment>
<keyword evidence="6" id="KW-0460">Magnesium</keyword>
<dbReference type="PROSITE" id="PS00165">
    <property type="entry name" value="DEHYDRATASE_SER_THR"/>
    <property type="match status" value="1"/>
</dbReference>
<feature type="domain" description="Tryptophan synthase beta chain-like PALP" evidence="9">
    <location>
        <begin position="18"/>
        <end position="158"/>
    </location>
</feature>
<dbReference type="GO" id="GO:0008721">
    <property type="term" value="F:D-serine ammonia-lyase activity"/>
    <property type="evidence" value="ECO:0007669"/>
    <property type="project" value="TreeGrafter"/>
</dbReference>
<dbReference type="FunFam" id="3.40.50.1100:FF:000005">
    <property type="entry name" value="Threonine dehydratase catabolic"/>
    <property type="match status" value="1"/>
</dbReference>
<dbReference type="GO" id="GO:0018114">
    <property type="term" value="F:threonine racemase activity"/>
    <property type="evidence" value="ECO:0007669"/>
    <property type="project" value="TreeGrafter"/>
</dbReference>
<comment type="cofactor">
    <cofactor evidence="2">
        <name>pyridoxal 5'-phosphate</name>
        <dbReference type="ChEBI" id="CHEBI:597326"/>
    </cofactor>
</comment>
<dbReference type="AlphaFoldDB" id="A0A2U1LA23"/>
<dbReference type="GO" id="GO:0003941">
    <property type="term" value="F:L-serine ammonia-lyase activity"/>
    <property type="evidence" value="ECO:0007669"/>
    <property type="project" value="TreeGrafter"/>
</dbReference>
<evidence type="ECO:0000313" key="11">
    <source>
        <dbReference type="Proteomes" id="UP000245207"/>
    </source>
</evidence>
<dbReference type="GO" id="GO:0030170">
    <property type="term" value="F:pyridoxal phosphate binding"/>
    <property type="evidence" value="ECO:0007669"/>
    <property type="project" value="InterPro"/>
</dbReference>
<evidence type="ECO:0000256" key="3">
    <source>
        <dbReference type="ARBA" id="ARBA00001936"/>
    </source>
</evidence>
<dbReference type="SUPFAM" id="SSF53686">
    <property type="entry name" value="Tryptophan synthase beta subunit-like PLP-dependent enzymes"/>
    <property type="match status" value="1"/>
</dbReference>
<proteinExistence type="inferred from homology"/>
<evidence type="ECO:0000256" key="4">
    <source>
        <dbReference type="ARBA" id="ARBA00001946"/>
    </source>
</evidence>
<gene>
    <name evidence="10" type="ORF">CTI12_AA513890</name>
</gene>
<dbReference type="GO" id="GO:0005524">
    <property type="term" value="F:ATP binding"/>
    <property type="evidence" value="ECO:0007669"/>
    <property type="project" value="TreeGrafter"/>
</dbReference>
<evidence type="ECO:0000259" key="9">
    <source>
        <dbReference type="Pfam" id="PF00291"/>
    </source>
</evidence>
<dbReference type="GO" id="GO:0006563">
    <property type="term" value="P:L-serine metabolic process"/>
    <property type="evidence" value="ECO:0007669"/>
    <property type="project" value="UniProtKB-ARBA"/>
</dbReference>
<evidence type="ECO:0000256" key="6">
    <source>
        <dbReference type="ARBA" id="ARBA00022842"/>
    </source>
</evidence>
<evidence type="ECO:0000256" key="5">
    <source>
        <dbReference type="ARBA" id="ARBA00010869"/>
    </source>
</evidence>
<comment type="cofactor">
    <cofactor evidence="3">
        <name>Mn(2+)</name>
        <dbReference type="ChEBI" id="CHEBI:29035"/>
    </cofactor>
</comment>
<dbReference type="PANTHER" id="PTHR43050:SF1">
    <property type="entry name" value="SERINE RACEMASE"/>
    <property type="match status" value="1"/>
</dbReference>
<dbReference type="OrthoDB" id="4418812at2759"/>
<protein>
    <submittedName>
        <fullName evidence="10">Serine racemase</fullName>
    </submittedName>
</protein>
<dbReference type="Proteomes" id="UP000245207">
    <property type="component" value="Unassembled WGS sequence"/>
</dbReference>
<dbReference type="STRING" id="35608.A0A2U1LA23"/>
<dbReference type="PANTHER" id="PTHR43050">
    <property type="entry name" value="SERINE / THREONINE RACEMASE FAMILY MEMBER"/>
    <property type="match status" value="1"/>
</dbReference>
<comment type="cofactor">
    <cofactor evidence="4">
        <name>Mg(2+)</name>
        <dbReference type="ChEBI" id="CHEBI:18420"/>
    </cofactor>
</comment>
<reference evidence="10 11" key="1">
    <citation type="journal article" date="2018" name="Mol. Plant">
        <title>The genome of Artemisia annua provides insight into the evolution of Asteraceae family and artemisinin biosynthesis.</title>
        <authorList>
            <person name="Shen Q."/>
            <person name="Zhang L."/>
            <person name="Liao Z."/>
            <person name="Wang S."/>
            <person name="Yan T."/>
            <person name="Shi P."/>
            <person name="Liu M."/>
            <person name="Fu X."/>
            <person name="Pan Q."/>
            <person name="Wang Y."/>
            <person name="Lv Z."/>
            <person name="Lu X."/>
            <person name="Zhang F."/>
            <person name="Jiang W."/>
            <person name="Ma Y."/>
            <person name="Chen M."/>
            <person name="Hao X."/>
            <person name="Li L."/>
            <person name="Tang Y."/>
            <person name="Lv G."/>
            <person name="Zhou Y."/>
            <person name="Sun X."/>
            <person name="Brodelius P.E."/>
            <person name="Rose J.K.C."/>
            <person name="Tang K."/>
        </authorList>
    </citation>
    <scope>NUCLEOTIDE SEQUENCE [LARGE SCALE GENOMIC DNA]</scope>
    <source>
        <strain evidence="11">cv. Huhao1</strain>
        <tissue evidence="10">Leaf</tissue>
    </source>
</reference>